<proteinExistence type="predicted"/>
<evidence type="ECO:0008006" key="4">
    <source>
        <dbReference type="Google" id="ProtNLM"/>
    </source>
</evidence>
<dbReference type="Proteomes" id="UP000494365">
    <property type="component" value="Unassembled WGS sequence"/>
</dbReference>
<keyword evidence="1" id="KW-0732">Signal</keyword>
<sequence>MRSLRVAMLAATLLPLSSHAGLGGAPNLGAASATMLRATPQSAVATATPQTALAAQPASAASTAPYTVRQSLDANGVTTREYVLPSNVVFAVTWEGPIRPDMTALLGNYFPNYVSAGQSRTLGSGPLSSGDGTFRIESGGRLGHFYGIAWLPHLIPAGIRPGDLQ</sequence>
<evidence type="ECO:0000256" key="1">
    <source>
        <dbReference type="SAM" id="SignalP"/>
    </source>
</evidence>
<feature type="chain" id="PRO_5028864222" description="DUF2844 domain-containing protein" evidence="1">
    <location>
        <begin position="21"/>
        <end position="165"/>
    </location>
</feature>
<feature type="signal peptide" evidence="1">
    <location>
        <begin position="1"/>
        <end position="20"/>
    </location>
</feature>
<gene>
    <name evidence="2" type="ORF">LMG28614_06085</name>
</gene>
<name>A0A6S7BLQ1_9BURK</name>
<organism evidence="2 3">
    <name type="scientific">Paraburkholderia ultramafica</name>
    <dbReference type="NCBI Taxonomy" id="1544867"/>
    <lineage>
        <taxon>Bacteria</taxon>
        <taxon>Pseudomonadati</taxon>
        <taxon>Pseudomonadota</taxon>
        <taxon>Betaproteobacteria</taxon>
        <taxon>Burkholderiales</taxon>
        <taxon>Burkholderiaceae</taxon>
        <taxon>Paraburkholderia</taxon>
    </lineage>
</organism>
<dbReference type="Pfam" id="PF11005">
    <property type="entry name" value="DUF2844"/>
    <property type="match status" value="1"/>
</dbReference>
<dbReference type="AlphaFoldDB" id="A0A6S7BLQ1"/>
<accession>A0A6S7BLQ1</accession>
<reference evidence="2 3" key="1">
    <citation type="submission" date="2020-04" db="EMBL/GenBank/DDBJ databases">
        <authorList>
            <person name="De Canck E."/>
        </authorList>
    </citation>
    <scope>NUCLEOTIDE SEQUENCE [LARGE SCALE GENOMIC DNA]</scope>
    <source>
        <strain evidence="2 3">LMG 28614</strain>
    </source>
</reference>
<dbReference type="RefSeq" id="WP_175153048.1">
    <property type="nucleotide sequence ID" value="NZ_CADIKK010000039.1"/>
</dbReference>
<keyword evidence="3" id="KW-1185">Reference proteome</keyword>
<dbReference type="InterPro" id="IPR021267">
    <property type="entry name" value="DUF2844"/>
</dbReference>
<evidence type="ECO:0000313" key="3">
    <source>
        <dbReference type="Proteomes" id="UP000494365"/>
    </source>
</evidence>
<dbReference type="EMBL" id="CADIKK010000039">
    <property type="protein sequence ID" value="CAB3804812.1"/>
    <property type="molecule type" value="Genomic_DNA"/>
</dbReference>
<protein>
    <recommendedName>
        <fullName evidence="4">DUF2844 domain-containing protein</fullName>
    </recommendedName>
</protein>
<evidence type="ECO:0000313" key="2">
    <source>
        <dbReference type="EMBL" id="CAB3804812.1"/>
    </source>
</evidence>